<feature type="compositionally biased region" description="Pro residues" evidence="9">
    <location>
        <begin position="169"/>
        <end position="186"/>
    </location>
</feature>
<keyword evidence="3" id="KW-0963">Cytoplasm</keyword>
<dbReference type="InterPro" id="IPR005108">
    <property type="entry name" value="HELP"/>
</dbReference>
<dbReference type="GO" id="GO:0072686">
    <property type="term" value="C:mitotic spindle"/>
    <property type="evidence" value="ECO:0007669"/>
    <property type="project" value="TreeGrafter"/>
</dbReference>
<dbReference type="InterPro" id="IPR001680">
    <property type="entry name" value="WD40_rpt"/>
</dbReference>
<protein>
    <submittedName>
        <fullName evidence="12">Echinoderm microtubule-associated protein-like 1</fullName>
    </submittedName>
</protein>
<accession>A0A4C1V533</accession>
<dbReference type="SMART" id="SM00320">
    <property type="entry name" value="WD40"/>
    <property type="match status" value="10"/>
</dbReference>
<dbReference type="InterPro" id="IPR015943">
    <property type="entry name" value="WD40/YVTN_repeat-like_dom_sf"/>
</dbReference>
<feature type="compositionally biased region" description="Basic and acidic residues" evidence="9">
    <location>
        <begin position="115"/>
        <end position="131"/>
    </location>
</feature>
<dbReference type="Pfam" id="PF03451">
    <property type="entry name" value="HELP"/>
    <property type="match status" value="1"/>
</dbReference>
<dbReference type="InterPro" id="IPR036322">
    <property type="entry name" value="WD40_repeat_dom_sf"/>
</dbReference>
<feature type="domain" description="EML-like second beta-propeller" evidence="11">
    <location>
        <begin position="608"/>
        <end position="874"/>
    </location>
</feature>
<evidence type="ECO:0000256" key="3">
    <source>
        <dbReference type="ARBA" id="ARBA00022490"/>
    </source>
</evidence>
<dbReference type="OrthoDB" id="47802at2759"/>
<dbReference type="Pfam" id="PF23414">
    <property type="entry name" value="Beta-prop_EML_2"/>
    <property type="match status" value="1"/>
</dbReference>
<dbReference type="STRING" id="151549.A0A4C1V533"/>
<evidence type="ECO:0000256" key="7">
    <source>
        <dbReference type="ARBA" id="ARBA00023212"/>
    </source>
</evidence>
<dbReference type="InterPro" id="IPR011047">
    <property type="entry name" value="Quinoprotein_ADH-like_sf"/>
</dbReference>
<feature type="region of interest" description="Disordered" evidence="9">
    <location>
        <begin position="23"/>
        <end position="48"/>
    </location>
</feature>
<dbReference type="CDD" id="cd21931">
    <property type="entry name" value="TD_EMAP-like"/>
    <property type="match status" value="1"/>
</dbReference>
<evidence type="ECO:0000313" key="12">
    <source>
        <dbReference type="EMBL" id="GBP33928.1"/>
    </source>
</evidence>
<dbReference type="PROSITE" id="PS50294">
    <property type="entry name" value="WD_REPEATS_REGION"/>
    <property type="match status" value="2"/>
</dbReference>
<dbReference type="GO" id="GO:0005874">
    <property type="term" value="C:microtubule"/>
    <property type="evidence" value="ECO:0007669"/>
    <property type="project" value="UniProtKB-KW"/>
</dbReference>
<proteinExistence type="inferred from homology"/>
<dbReference type="PANTHER" id="PTHR13720">
    <property type="entry name" value="WD-40 REPEAT PROTEIN"/>
    <property type="match status" value="1"/>
</dbReference>
<dbReference type="GO" id="GO:0008017">
    <property type="term" value="F:microtubule binding"/>
    <property type="evidence" value="ECO:0007669"/>
    <property type="project" value="TreeGrafter"/>
</dbReference>
<keyword evidence="5" id="KW-0493">Microtubule</keyword>
<evidence type="ECO:0000256" key="4">
    <source>
        <dbReference type="ARBA" id="ARBA00022574"/>
    </source>
</evidence>
<name>A0A4C1V533_EUMVA</name>
<feature type="repeat" description="WD" evidence="8">
    <location>
        <begin position="840"/>
        <end position="875"/>
    </location>
</feature>
<dbReference type="InterPro" id="IPR055442">
    <property type="entry name" value="Beta-prop_EML-like_2nd"/>
</dbReference>
<evidence type="ECO:0000259" key="11">
    <source>
        <dbReference type="Pfam" id="PF23414"/>
    </source>
</evidence>
<dbReference type="InterPro" id="IPR049813">
    <property type="entry name" value="Elp-1-like_TD"/>
</dbReference>
<dbReference type="Gene3D" id="2.130.10.10">
    <property type="entry name" value="YVTN repeat-like/Quinoprotein amine dehydrogenase"/>
    <property type="match status" value="2"/>
</dbReference>
<keyword evidence="6" id="KW-0677">Repeat</keyword>
<dbReference type="InterPro" id="IPR055439">
    <property type="entry name" value="Beta-prop_EML_1st"/>
</dbReference>
<gene>
    <name evidence="12" type="primary">Eml1</name>
    <name evidence="12" type="ORF">EVAR_23275_1</name>
</gene>
<evidence type="ECO:0000256" key="2">
    <source>
        <dbReference type="ARBA" id="ARBA00006489"/>
    </source>
</evidence>
<evidence type="ECO:0000256" key="1">
    <source>
        <dbReference type="ARBA" id="ARBA00004245"/>
    </source>
</evidence>
<comment type="caution">
    <text evidence="12">The sequence shown here is derived from an EMBL/GenBank/DDBJ whole genome shotgun (WGS) entry which is preliminary data.</text>
</comment>
<feature type="region of interest" description="Disordered" evidence="9">
    <location>
        <begin position="85"/>
        <end position="220"/>
    </location>
</feature>
<feature type="compositionally biased region" description="Low complexity" evidence="9">
    <location>
        <begin position="148"/>
        <end position="168"/>
    </location>
</feature>
<dbReference type="SUPFAM" id="SSF50998">
    <property type="entry name" value="Quinoprotein alcohol dehydrogenase-like"/>
    <property type="match status" value="1"/>
</dbReference>
<keyword evidence="4 8" id="KW-0853">WD repeat</keyword>
<sequence length="875" mass="93102">MALHKQTQPVSIGQLARVTQRAAAARPHASSEMLEGELDEEGDDSGGALEPRVAALEARCRQQAEELLCLRSTLADALRRLSSLESRVDASRPRVRLLATPQGAQSTPSPTPSDASRELRPRQAVHREAKRTVSYGSTTSLPHRRGAQHQSSGSLQSDSPGSSSSLSPAPSPSPRATPAPPTPPAQHAPQPYRSRNNSTSSNQSTAAGGGGGAAAGNSLTRRWNSTGDFGAHGFIANASGSSPGWQFTVDEGMRVWIRGRPLLLPAPADVPAPDPERVAPPPAAKLKLEWVHGYRGKDCRSNLYLLPTGELAYFVAAVVVLFNVEEQSQRHYAAHSAEVRCLAVHPNRLMLASGQAAEAGGRPLVRVWDAVSLSTLAVLSGPQLRRSVACVGFSRGDNGTLLACVDDAPDHALSVWEWRRGHCLAETKCSVDTVVAAEFHPLDRNQLVTCGKNHIAFWTLDQGNVLYKRLGVFERDKPRYVTCITFDNNGDVVSGDSNGTVTVWTRGTNTAARAVRGVHEGAVFALCALREGGLLSGGGKDGRVVTLGADLKAIGEAAVLEGHYGGVRALTEGRTGRFFVGTTRNCILQSAGRGALTPAVLGHADEVTALAAHPTLPQYVTAGRDRLLQLWDGLSHSTVWSKDIEERASCCAWSKDGSVVVVGCDAGRWLIFDPASRDLLSQHQDGCEPMGVAQFSPDGSLLALGSHDGHIYVYQVQDRGRRYSRLGKCSGHSSPITHLDWSADGQLLRSNSTEYEVLHWSASTCRSASATAVREARWATATCPLSFEMAGAWPESGDGPDVTTCAAAAGARLAAAADELGRLRLYSFPVTQPKSLNHVYGAHAAAVPAVRFLPDESRLVSVGGADTAVMQWAVE</sequence>
<feature type="repeat" description="WD" evidence="8">
    <location>
        <begin position="729"/>
        <end position="770"/>
    </location>
</feature>
<keyword evidence="13" id="KW-1185">Reference proteome</keyword>
<dbReference type="EMBL" id="BGZK01000281">
    <property type="protein sequence ID" value="GBP33928.1"/>
    <property type="molecule type" value="Genomic_DNA"/>
</dbReference>
<dbReference type="PANTHER" id="PTHR13720:SF50">
    <property type="entry name" value="ECHINODERM MICROTUBULE-ASSOCIATED PROTEIN-LIKE 2"/>
    <property type="match status" value="1"/>
</dbReference>
<feature type="compositionally biased region" description="Low complexity" evidence="9">
    <location>
        <begin position="187"/>
        <end position="206"/>
    </location>
</feature>
<comment type="subcellular location">
    <subcellularLocation>
        <location evidence="1">Cytoplasm</location>
        <location evidence="1">Cytoskeleton</location>
    </subcellularLocation>
</comment>
<evidence type="ECO:0000313" key="13">
    <source>
        <dbReference type="Proteomes" id="UP000299102"/>
    </source>
</evidence>
<reference evidence="12 13" key="1">
    <citation type="journal article" date="2019" name="Commun. Biol.">
        <title>The bagworm genome reveals a unique fibroin gene that provides high tensile strength.</title>
        <authorList>
            <person name="Kono N."/>
            <person name="Nakamura H."/>
            <person name="Ohtoshi R."/>
            <person name="Tomita M."/>
            <person name="Numata K."/>
            <person name="Arakawa K."/>
        </authorList>
    </citation>
    <scope>NUCLEOTIDE SEQUENCE [LARGE SCALE GENOMIC DNA]</scope>
</reference>
<dbReference type="Pfam" id="PF23409">
    <property type="entry name" value="Beta-prop_EML"/>
    <property type="match status" value="1"/>
</dbReference>
<evidence type="ECO:0000256" key="9">
    <source>
        <dbReference type="SAM" id="MobiDB-lite"/>
    </source>
</evidence>
<dbReference type="Proteomes" id="UP000299102">
    <property type="component" value="Unassembled WGS sequence"/>
</dbReference>
<feature type="domain" description="EML-like first beta-propeller" evidence="10">
    <location>
        <begin position="328"/>
        <end position="589"/>
    </location>
</feature>
<keyword evidence="7" id="KW-0206">Cytoskeleton</keyword>
<comment type="similarity">
    <text evidence="2">Belongs to the WD repeat EMAP family.</text>
</comment>
<dbReference type="PROSITE" id="PS50082">
    <property type="entry name" value="WD_REPEATS_2"/>
    <property type="match status" value="3"/>
</dbReference>
<evidence type="ECO:0000256" key="5">
    <source>
        <dbReference type="ARBA" id="ARBA00022701"/>
    </source>
</evidence>
<dbReference type="SUPFAM" id="SSF50978">
    <property type="entry name" value="WD40 repeat-like"/>
    <property type="match status" value="1"/>
</dbReference>
<dbReference type="GO" id="GO:0000226">
    <property type="term" value="P:microtubule cytoskeleton organization"/>
    <property type="evidence" value="ECO:0007669"/>
    <property type="project" value="TreeGrafter"/>
</dbReference>
<dbReference type="AlphaFoldDB" id="A0A4C1V533"/>
<evidence type="ECO:0000256" key="6">
    <source>
        <dbReference type="ARBA" id="ARBA00022737"/>
    </source>
</evidence>
<feature type="repeat" description="WD" evidence="8">
    <location>
        <begin position="600"/>
        <end position="632"/>
    </location>
</feature>
<feature type="compositionally biased region" description="Acidic residues" evidence="9">
    <location>
        <begin position="34"/>
        <end position="44"/>
    </location>
</feature>
<organism evidence="12 13">
    <name type="scientific">Eumeta variegata</name>
    <name type="common">Bagworm moth</name>
    <name type="synonym">Eumeta japonica</name>
    <dbReference type="NCBI Taxonomy" id="151549"/>
    <lineage>
        <taxon>Eukaryota</taxon>
        <taxon>Metazoa</taxon>
        <taxon>Ecdysozoa</taxon>
        <taxon>Arthropoda</taxon>
        <taxon>Hexapoda</taxon>
        <taxon>Insecta</taxon>
        <taxon>Pterygota</taxon>
        <taxon>Neoptera</taxon>
        <taxon>Endopterygota</taxon>
        <taxon>Lepidoptera</taxon>
        <taxon>Glossata</taxon>
        <taxon>Ditrysia</taxon>
        <taxon>Tineoidea</taxon>
        <taxon>Psychidae</taxon>
        <taxon>Oiketicinae</taxon>
        <taxon>Eumeta</taxon>
    </lineage>
</organism>
<dbReference type="InterPro" id="IPR050630">
    <property type="entry name" value="WD_repeat_EMAP"/>
</dbReference>
<feature type="compositionally biased region" description="Polar residues" evidence="9">
    <location>
        <begin position="102"/>
        <end position="114"/>
    </location>
</feature>
<evidence type="ECO:0000256" key="8">
    <source>
        <dbReference type="PROSITE-ProRule" id="PRU00221"/>
    </source>
</evidence>
<evidence type="ECO:0000259" key="10">
    <source>
        <dbReference type="Pfam" id="PF23409"/>
    </source>
</evidence>